<organism evidence="2 3">
    <name type="scientific">Roseovarius spongiae</name>
    <dbReference type="NCBI Taxonomy" id="2320272"/>
    <lineage>
        <taxon>Bacteria</taxon>
        <taxon>Pseudomonadati</taxon>
        <taxon>Pseudomonadota</taxon>
        <taxon>Alphaproteobacteria</taxon>
        <taxon>Rhodobacterales</taxon>
        <taxon>Roseobacteraceae</taxon>
        <taxon>Roseovarius</taxon>
    </lineage>
</organism>
<dbReference type="SUPFAM" id="SSF53448">
    <property type="entry name" value="Nucleotide-diphospho-sugar transferases"/>
    <property type="match status" value="1"/>
</dbReference>
<keyword evidence="2" id="KW-0808">Transferase</keyword>
<dbReference type="GO" id="GO:0016740">
    <property type="term" value="F:transferase activity"/>
    <property type="evidence" value="ECO:0007669"/>
    <property type="project" value="UniProtKB-KW"/>
</dbReference>
<comment type="caution">
    <text evidence="2">The sequence shown here is derived from an EMBL/GenBank/DDBJ whole genome shotgun (WGS) entry which is preliminary data.</text>
</comment>
<dbReference type="EMBL" id="RAPE01000008">
    <property type="protein sequence ID" value="RKF12369.1"/>
    <property type="molecule type" value="Genomic_DNA"/>
</dbReference>
<reference evidence="2 3" key="1">
    <citation type="submission" date="2018-09" db="EMBL/GenBank/DDBJ databases">
        <title>Roseovarius spongiae sp. nov., isolated from a marine sponge.</title>
        <authorList>
            <person name="Zhuang L."/>
            <person name="Luo L."/>
        </authorList>
    </citation>
    <scope>NUCLEOTIDE SEQUENCE [LARGE SCALE GENOMIC DNA]</scope>
    <source>
        <strain evidence="2 3">HN-E21</strain>
    </source>
</reference>
<keyword evidence="3" id="KW-1185">Reference proteome</keyword>
<protein>
    <submittedName>
        <fullName evidence="2">Glycosyltransferase</fullName>
    </submittedName>
</protein>
<dbReference type="InterPro" id="IPR050834">
    <property type="entry name" value="Glycosyltransf_2"/>
</dbReference>
<evidence type="ECO:0000313" key="3">
    <source>
        <dbReference type="Proteomes" id="UP000281128"/>
    </source>
</evidence>
<name>A0A3A8AU50_9RHOB</name>
<dbReference type="InterPro" id="IPR029044">
    <property type="entry name" value="Nucleotide-diphossugar_trans"/>
</dbReference>
<sequence length="316" mass="35608">MTRQKRDQGLEINLRENHVPSVSVVIPTYNRATTLPRAIKSVLSQDYTDLELIIVDDASSDDTAEVLSRFEDPRLRVILHDHNKGFAGALNTGGYAARGDVIAFQDSDDEWLHGKLSRQMQELSAAPDDCVCVYCIKIVYGRDPDYVRGKRRIVCVPGPEIEEVSGDMRLALARTNFVSTQTIVCRKDAFLRAKGFDERLYNSVDWDFASRLATLGSFAFVDEPLVNTYIQKDSISTLSRKAPYSQLIISNKLKRSGIPATVQADRWARLGITMGRLGYPRRGETLIRASLAARPLVAKSWGRLFLNRLKRFRSTH</sequence>
<dbReference type="Pfam" id="PF00535">
    <property type="entry name" value="Glycos_transf_2"/>
    <property type="match status" value="1"/>
</dbReference>
<dbReference type="PANTHER" id="PTHR43685">
    <property type="entry name" value="GLYCOSYLTRANSFERASE"/>
    <property type="match status" value="1"/>
</dbReference>
<evidence type="ECO:0000259" key="1">
    <source>
        <dbReference type="Pfam" id="PF00535"/>
    </source>
</evidence>
<dbReference type="OrthoDB" id="5291101at2"/>
<dbReference type="Gene3D" id="3.90.550.10">
    <property type="entry name" value="Spore Coat Polysaccharide Biosynthesis Protein SpsA, Chain A"/>
    <property type="match status" value="1"/>
</dbReference>
<gene>
    <name evidence="2" type="ORF">D6850_18005</name>
</gene>
<accession>A0A3A8AU50</accession>
<proteinExistence type="predicted"/>
<dbReference type="PANTHER" id="PTHR43685:SF2">
    <property type="entry name" value="GLYCOSYLTRANSFERASE 2-LIKE DOMAIN-CONTAINING PROTEIN"/>
    <property type="match status" value="1"/>
</dbReference>
<dbReference type="InterPro" id="IPR001173">
    <property type="entry name" value="Glyco_trans_2-like"/>
</dbReference>
<dbReference type="AlphaFoldDB" id="A0A3A8AU50"/>
<evidence type="ECO:0000313" key="2">
    <source>
        <dbReference type="EMBL" id="RKF12369.1"/>
    </source>
</evidence>
<dbReference type="RefSeq" id="WP_121169011.1">
    <property type="nucleotide sequence ID" value="NZ_RAPE01000008.1"/>
</dbReference>
<feature type="domain" description="Glycosyltransferase 2-like" evidence="1">
    <location>
        <begin position="23"/>
        <end position="147"/>
    </location>
</feature>
<dbReference type="Proteomes" id="UP000281128">
    <property type="component" value="Unassembled WGS sequence"/>
</dbReference>